<protein>
    <submittedName>
        <fullName evidence="3">Lactonizing lipase</fullName>
        <ecNumber evidence="3">3.1.1.3</ecNumber>
    </submittedName>
</protein>
<dbReference type="EMBL" id="OOGT01000129">
    <property type="protein sequence ID" value="SPL71359.1"/>
    <property type="molecule type" value="Genomic_DNA"/>
</dbReference>
<dbReference type="RefSeq" id="WP_121974780.1">
    <property type="nucleotide sequence ID" value="NZ_OOGT01000129.1"/>
</dbReference>
<feature type="domain" description="AB hydrolase-1" evidence="2">
    <location>
        <begin position="44"/>
        <end position="155"/>
    </location>
</feature>
<dbReference type="Proteomes" id="UP000245974">
    <property type="component" value="Unassembled WGS sequence"/>
</dbReference>
<keyword evidence="4" id="KW-1185">Reference proteome</keyword>
<name>A0A2U3N1C6_9GAMM</name>
<dbReference type="AlphaFoldDB" id="A0A2U3N1C6"/>
<dbReference type="EC" id="3.1.1.3" evidence="3"/>
<evidence type="ECO:0000313" key="4">
    <source>
        <dbReference type="Proteomes" id="UP000245974"/>
    </source>
</evidence>
<dbReference type="InterPro" id="IPR000073">
    <property type="entry name" value="AB_hydrolase_1"/>
</dbReference>
<dbReference type="InterPro" id="IPR029058">
    <property type="entry name" value="AB_hydrolase_fold"/>
</dbReference>
<dbReference type="OrthoDB" id="2004167at2"/>
<dbReference type="GO" id="GO:0004806">
    <property type="term" value="F:triacylglycerol lipase activity"/>
    <property type="evidence" value="ECO:0007669"/>
    <property type="project" value="UniProtKB-EC"/>
</dbReference>
<dbReference type="Pfam" id="PF00561">
    <property type="entry name" value="Abhydrolase_1"/>
    <property type="match status" value="1"/>
</dbReference>
<dbReference type="SUPFAM" id="SSF53474">
    <property type="entry name" value="alpha/beta-Hydrolases"/>
    <property type="match status" value="1"/>
</dbReference>
<feature type="chain" id="PRO_5015458767" evidence="1">
    <location>
        <begin position="24"/>
        <end position="324"/>
    </location>
</feature>
<sequence>MNSKIKVGLFGLILGVTSTTGFAKAGLQEVTSNFVISDYAKTKYPIVFNHGMFGFSRLGVSTFGLDYFYQVLPDLARNGAKVFASQVSPLESTEVRGEQLLQQVDEVLALTGSKKVNLIGHSHGGPTIRYIEIVAPEKVASLTAVAGTMKGSKVADDIINNNGANALLKIVGEYIVAPLTTILEGNPGLPNSLDRSLASISEKGSAEFNAKHPTAAIPTDCGNGEKITSNGVYHYSWTGTAQLTNVLDVVDVAISQLAPLSYKNKDNDGLVNRCNTHLGQVIRDNYNQTHLDEVNQILGLKALFAPDPVSLYRQQANRLKLDGL</sequence>
<evidence type="ECO:0000259" key="2">
    <source>
        <dbReference type="Pfam" id="PF00561"/>
    </source>
</evidence>
<keyword evidence="1" id="KW-0732">Signal</keyword>
<evidence type="ECO:0000313" key="3">
    <source>
        <dbReference type="EMBL" id="SPL71359.1"/>
    </source>
</evidence>
<gene>
    <name evidence="3" type="ORF">KPC_2537</name>
</gene>
<reference evidence="4" key="1">
    <citation type="submission" date="2018-03" db="EMBL/GenBank/DDBJ databases">
        <authorList>
            <person name="Blom J."/>
        </authorList>
    </citation>
    <scope>NUCLEOTIDE SEQUENCE [LARGE SCALE GENOMIC DNA]</scope>
    <source>
        <strain evidence="4">KPC-SM-21</strain>
    </source>
</reference>
<organism evidence="3 4">
    <name type="scientific">Acinetobacter stercoris</name>
    <dbReference type="NCBI Taxonomy" id="2126983"/>
    <lineage>
        <taxon>Bacteria</taxon>
        <taxon>Pseudomonadati</taxon>
        <taxon>Pseudomonadota</taxon>
        <taxon>Gammaproteobacteria</taxon>
        <taxon>Moraxellales</taxon>
        <taxon>Moraxellaceae</taxon>
        <taxon>Acinetobacter</taxon>
    </lineage>
</organism>
<evidence type="ECO:0000256" key="1">
    <source>
        <dbReference type="SAM" id="SignalP"/>
    </source>
</evidence>
<dbReference type="InParanoid" id="A0A2U3N1C6"/>
<feature type="signal peptide" evidence="1">
    <location>
        <begin position="1"/>
        <end position="23"/>
    </location>
</feature>
<dbReference type="Gene3D" id="3.40.50.1820">
    <property type="entry name" value="alpha/beta hydrolase"/>
    <property type="match status" value="1"/>
</dbReference>
<accession>A0A2U3N1C6</accession>
<keyword evidence="3" id="KW-0378">Hydrolase</keyword>
<proteinExistence type="predicted"/>